<gene>
    <name evidence="1" type="ORF">HON47_03985</name>
</gene>
<accession>A0A8T5GG67</accession>
<reference evidence="1" key="1">
    <citation type="journal article" date="2021" name="ISME J.">
        <title>Mercury methylation by metabolically versatile and cosmopolitan marine bacteria.</title>
        <authorList>
            <person name="Lin H."/>
            <person name="Ascher D.B."/>
            <person name="Myung Y."/>
            <person name="Lamborg C.H."/>
            <person name="Hallam S.J."/>
            <person name="Gionfriddo C.M."/>
            <person name="Holt K.E."/>
            <person name="Moreau J.W."/>
        </authorList>
    </citation>
    <scope>NUCLEOTIDE SEQUENCE</scope>
    <source>
        <strain evidence="1">SI075_bin30</strain>
    </source>
</reference>
<comment type="caution">
    <text evidence="1">The sequence shown here is derived from an EMBL/GenBank/DDBJ whole genome shotgun (WGS) entry which is preliminary data.</text>
</comment>
<sequence>MKRKIILILIILFISSIAFSSTTHCWRQDISRVNSNYTNDFGFDISSGEYTTSTLYDYVVQPGTKYVFNGIKSHTWECDNGADSTQKDFGVIWDRLEGKILKTNSGNGTVGPKVVSDDGCIRNNGAFCYIDGSHYYPSSGSCNGGGNLGGGDSTNIKYVFTTDDIGEHTLSAEIGAVSPATTNPYSSKIMYKKIPGSTQKIYVGSPSLLLFGPEQKIITGTYTPTGEISMTLLYTVMNRSFFDNRIVDYNVICPSTVTCTPDNTYKNNWPIKSEEELTIPVTITMQNSEAPLEIAINMELEFSSDDIADCDPNTAGNNCQTQAEPTTITLGLLDQQDFQVKSIDTADSDYCIGLDGIVGVTGEDYAPKVNLGFGNGTNPLISIDECDETDINKIPNPDGVYCSQLEFLVELAEKIDAIAELREDIQELESVGQYSKATTLRQEENKYVSFNSYLRSQDIANVLSSVGTFDVGFTQQTGLEMWPGSTTDQKDYLEELYKTSNGVEFIIKENGIVVEETEIEPGLYKVRIDMNETGEITTSNYLFTNKILNPTINIKVTIEKERGPRLDWFFYEEGYEDGFEDVFREVGSASTGNAYSTNVLNRGEIIKFNEADGNLDHASFYNTYAYPLFVIVEGDANGDSNTEIQLNDITEEPTKSFIDEDTLTYWTGFASSKGNGCETTAQNTEKNFLPYRVPDLAATNDSFYLNDPTHNLAKVDSNSKMLLNTVFYLPYASNSTKTLDFETQMPLYHTNNPTPTPPYTLALQGSMSNYKASDLNAVFSGINNNTICVYRELGTKQENKWTIFWNEQEILTDLNTMAHSISDANVCGD</sequence>
<dbReference type="AlphaFoldDB" id="A0A8T5GG67"/>
<name>A0A8T5GG67_9ARCH</name>
<protein>
    <submittedName>
        <fullName evidence="1">Uncharacterized protein</fullName>
    </submittedName>
</protein>
<proteinExistence type="predicted"/>
<evidence type="ECO:0000313" key="2">
    <source>
        <dbReference type="Proteomes" id="UP000722459"/>
    </source>
</evidence>
<organism evidence="1 2">
    <name type="scientific">Candidatus Iainarchaeum sp</name>
    <dbReference type="NCBI Taxonomy" id="3101447"/>
    <lineage>
        <taxon>Archaea</taxon>
        <taxon>Candidatus Iainarchaeota</taxon>
        <taxon>Candidatus Iainarchaeia</taxon>
        <taxon>Candidatus Iainarchaeales</taxon>
        <taxon>Candidatus Iainarchaeaceae</taxon>
        <taxon>Candidatus Iainarchaeum</taxon>
    </lineage>
</organism>
<dbReference type="Proteomes" id="UP000722459">
    <property type="component" value="Unassembled WGS sequence"/>
</dbReference>
<evidence type="ECO:0000313" key="1">
    <source>
        <dbReference type="EMBL" id="MBT4870708.1"/>
    </source>
</evidence>
<dbReference type="EMBL" id="JABJNZ010000052">
    <property type="protein sequence ID" value="MBT4870708.1"/>
    <property type="molecule type" value="Genomic_DNA"/>
</dbReference>